<proteinExistence type="predicted"/>
<dbReference type="EMBL" id="SOAU01000001">
    <property type="protein sequence ID" value="TDT17209.1"/>
    <property type="molecule type" value="Genomic_DNA"/>
</dbReference>
<evidence type="ECO:0000256" key="1">
    <source>
        <dbReference type="SAM" id="Phobius"/>
    </source>
</evidence>
<dbReference type="OrthoDB" id="5188839at2"/>
<comment type="caution">
    <text evidence="2">The sequence shown here is derived from an EMBL/GenBank/DDBJ whole genome shotgun (WGS) entry which is preliminary data.</text>
</comment>
<evidence type="ECO:0000313" key="2">
    <source>
        <dbReference type="EMBL" id="TDT17209.1"/>
    </source>
</evidence>
<evidence type="ECO:0000313" key="3">
    <source>
        <dbReference type="Proteomes" id="UP000294558"/>
    </source>
</evidence>
<keyword evidence="1" id="KW-0812">Transmembrane</keyword>
<feature type="transmembrane region" description="Helical" evidence="1">
    <location>
        <begin position="99"/>
        <end position="117"/>
    </location>
</feature>
<organism evidence="2 3">
    <name type="scientific">Ilumatobacter fluminis</name>
    <dbReference type="NCBI Taxonomy" id="467091"/>
    <lineage>
        <taxon>Bacteria</taxon>
        <taxon>Bacillati</taxon>
        <taxon>Actinomycetota</taxon>
        <taxon>Acidimicrobiia</taxon>
        <taxon>Acidimicrobiales</taxon>
        <taxon>Ilumatobacteraceae</taxon>
        <taxon>Ilumatobacter</taxon>
    </lineage>
</organism>
<dbReference type="AlphaFoldDB" id="A0A4R7I2T3"/>
<accession>A0A4R7I2T3</accession>
<dbReference type="RefSeq" id="WP_133869510.1">
    <property type="nucleotide sequence ID" value="NZ_SOAU01000001.1"/>
</dbReference>
<sequence length="118" mass="12914">MGDLHNITAWVLIASNALAGVWCLAAYQWRQLAGMPMWGLVIVAQATTFVQAAVGALWANQADIEIDDMHMLYGFSTLVAVAILYSYRGSPFIKDKTTLLYGFGSLFIMGLGLRNLVL</sequence>
<reference evidence="2 3" key="1">
    <citation type="submission" date="2019-03" db="EMBL/GenBank/DDBJ databases">
        <title>Sequencing the genomes of 1000 actinobacteria strains.</title>
        <authorList>
            <person name="Klenk H.-P."/>
        </authorList>
    </citation>
    <scope>NUCLEOTIDE SEQUENCE [LARGE SCALE GENOMIC DNA]</scope>
    <source>
        <strain evidence="2 3">DSM 18936</strain>
    </source>
</reference>
<feature type="transmembrane region" description="Helical" evidence="1">
    <location>
        <begin position="37"/>
        <end position="58"/>
    </location>
</feature>
<keyword evidence="1" id="KW-0472">Membrane</keyword>
<feature type="transmembrane region" description="Helical" evidence="1">
    <location>
        <begin position="6"/>
        <end position="25"/>
    </location>
</feature>
<dbReference type="Proteomes" id="UP000294558">
    <property type="component" value="Unassembled WGS sequence"/>
</dbReference>
<keyword evidence="3" id="KW-1185">Reference proteome</keyword>
<gene>
    <name evidence="2" type="ORF">BDK89_2817</name>
</gene>
<name>A0A4R7I2T3_9ACTN</name>
<protein>
    <submittedName>
        <fullName evidence="2">Uncharacterized protein</fullName>
    </submittedName>
</protein>
<keyword evidence="1" id="KW-1133">Transmembrane helix</keyword>
<feature type="transmembrane region" description="Helical" evidence="1">
    <location>
        <begin position="70"/>
        <end position="87"/>
    </location>
</feature>